<keyword evidence="4 8" id="KW-0812">Transmembrane</keyword>
<keyword evidence="2" id="KW-0813">Transport</keyword>
<keyword evidence="7 8" id="KW-0472">Membrane</keyword>
<keyword evidence="5 8" id="KW-1133">Transmembrane helix</keyword>
<organism evidence="10 11">
    <name type="scientific">Nocardioides aquaticus</name>
    <dbReference type="NCBI Taxonomy" id="160826"/>
    <lineage>
        <taxon>Bacteria</taxon>
        <taxon>Bacillati</taxon>
        <taxon>Actinomycetota</taxon>
        <taxon>Actinomycetes</taxon>
        <taxon>Propionibacteriales</taxon>
        <taxon>Nocardioidaceae</taxon>
        <taxon>Nocardioides</taxon>
    </lineage>
</organism>
<evidence type="ECO:0000256" key="8">
    <source>
        <dbReference type="SAM" id="Phobius"/>
    </source>
</evidence>
<feature type="transmembrane region" description="Helical" evidence="8">
    <location>
        <begin position="364"/>
        <end position="382"/>
    </location>
</feature>
<gene>
    <name evidence="10" type="primary">nhaH</name>
    <name evidence="10" type="ORF">ENKNEFLB_00191</name>
</gene>
<evidence type="ECO:0000259" key="9">
    <source>
        <dbReference type="Pfam" id="PF00999"/>
    </source>
</evidence>
<accession>A0ABX8EFI8</accession>
<evidence type="ECO:0000256" key="1">
    <source>
        <dbReference type="ARBA" id="ARBA00004651"/>
    </source>
</evidence>
<keyword evidence="3" id="KW-0050">Antiport</keyword>
<sequence>MAASMAVFALVVIVFVALSARAGRAYVSAPMVFMVAGFVLGGTALQQLDATLIAVVAEATLALLLFHGAAELRPRDLRSDSRLTARLLLLALPVSVVATFVVVRAVFPDLDVWLVVVLAAALAPTDAALAAAAVLDPVVPARVRRLLTLESGLNDGIATPVVLFAIAAAAGTAGGAGDGHGVLRAVLAVAVGVALGSATGSTAGRLLHTARRRRWAEDDLVPLAVLVVPLLSYYGADAVGGNGFMAAFMAGTTYAATHSSRAGATEDLELTRLTSALLAAAAWMLFGLAVSTYLAALVQWRTLVVAVLCLTVLRMVPVALSLTRSGLRVPTLLFVGWFGPRGLPSVVFALLANDALAGRPGAELVVATISATVVVSVVAHGLSAPPLATSYGAWARRRITLDG</sequence>
<feature type="transmembrane region" description="Helical" evidence="8">
    <location>
        <begin position="276"/>
        <end position="296"/>
    </location>
</feature>
<dbReference type="EMBL" id="CP075371">
    <property type="protein sequence ID" value="QVT77822.1"/>
    <property type="molecule type" value="Genomic_DNA"/>
</dbReference>
<dbReference type="PANTHER" id="PTHR32507:SF8">
    <property type="entry name" value="CNH1P"/>
    <property type="match status" value="1"/>
</dbReference>
<feature type="domain" description="Cation/H+ exchanger transmembrane" evidence="9">
    <location>
        <begin position="12"/>
        <end position="388"/>
    </location>
</feature>
<feature type="transmembrane region" description="Helical" evidence="8">
    <location>
        <begin position="46"/>
        <end position="66"/>
    </location>
</feature>
<keyword evidence="11" id="KW-1185">Reference proteome</keyword>
<dbReference type="PANTHER" id="PTHR32507">
    <property type="entry name" value="NA(+)/H(+) ANTIPORTER 1"/>
    <property type="match status" value="1"/>
</dbReference>
<dbReference type="Proteomes" id="UP000679307">
    <property type="component" value="Chromosome"/>
</dbReference>
<feature type="transmembrane region" description="Helical" evidence="8">
    <location>
        <begin position="182"/>
        <end position="207"/>
    </location>
</feature>
<dbReference type="Pfam" id="PF00999">
    <property type="entry name" value="Na_H_Exchanger"/>
    <property type="match status" value="1"/>
</dbReference>
<evidence type="ECO:0000256" key="2">
    <source>
        <dbReference type="ARBA" id="ARBA00022448"/>
    </source>
</evidence>
<evidence type="ECO:0000313" key="11">
    <source>
        <dbReference type="Proteomes" id="UP000679307"/>
    </source>
</evidence>
<evidence type="ECO:0000256" key="5">
    <source>
        <dbReference type="ARBA" id="ARBA00022989"/>
    </source>
</evidence>
<name>A0ABX8EFI8_9ACTN</name>
<feature type="transmembrane region" description="Helical" evidence="8">
    <location>
        <begin position="219"/>
        <end position="236"/>
    </location>
</feature>
<reference evidence="10 11" key="1">
    <citation type="submission" date="2021-05" db="EMBL/GenBank/DDBJ databases">
        <title>Complete genome of Nocardioides aquaticus KCTC 9944T isolated from meromictic and hypersaline Ekho Lake, Antarctica.</title>
        <authorList>
            <person name="Hwang K."/>
            <person name="Kim K.M."/>
            <person name="Choe H."/>
        </authorList>
    </citation>
    <scope>NUCLEOTIDE SEQUENCE [LARGE SCALE GENOMIC DNA]</scope>
    <source>
        <strain evidence="10 11">KCTC 9944</strain>
    </source>
</reference>
<dbReference type="InterPro" id="IPR006153">
    <property type="entry name" value="Cation/H_exchanger_TM"/>
</dbReference>
<feature type="transmembrane region" description="Helical" evidence="8">
    <location>
        <begin position="113"/>
        <end position="135"/>
    </location>
</feature>
<feature type="transmembrane region" description="Helical" evidence="8">
    <location>
        <begin position="332"/>
        <end position="352"/>
    </location>
</feature>
<feature type="transmembrane region" description="Helical" evidence="8">
    <location>
        <begin position="303"/>
        <end position="320"/>
    </location>
</feature>
<feature type="transmembrane region" description="Helical" evidence="8">
    <location>
        <begin position="87"/>
        <end position="107"/>
    </location>
</feature>
<evidence type="ECO:0000256" key="7">
    <source>
        <dbReference type="ARBA" id="ARBA00023136"/>
    </source>
</evidence>
<protein>
    <submittedName>
        <fullName evidence="10">Na(+)/H(+) antiporter NhaH</fullName>
    </submittedName>
</protein>
<evidence type="ECO:0000256" key="4">
    <source>
        <dbReference type="ARBA" id="ARBA00022692"/>
    </source>
</evidence>
<proteinExistence type="predicted"/>
<feature type="transmembrane region" description="Helical" evidence="8">
    <location>
        <begin position="156"/>
        <end position="176"/>
    </location>
</feature>
<evidence type="ECO:0000256" key="3">
    <source>
        <dbReference type="ARBA" id="ARBA00022449"/>
    </source>
</evidence>
<dbReference type="RefSeq" id="WP_214057495.1">
    <property type="nucleotide sequence ID" value="NZ_BAAAHS010000040.1"/>
</dbReference>
<evidence type="ECO:0000313" key="10">
    <source>
        <dbReference type="EMBL" id="QVT77822.1"/>
    </source>
</evidence>
<evidence type="ECO:0000256" key="6">
    <source>
        <dbReference type="ARBA" id="ARBA00023065"/>
    </source>
</evidence>
<comment type="subcellular location">
    <subcellularLocation>
        <location evidence="1">Cell membrane</location>
        <topology evidence="1">Multi-pass membrane protein</topology>
    </subcellularLocation>
</comment>
<keyword evidence="6" id="KW-0406">Ion transport</keyword>